<proteinExistence type="predicted"/>
<reference evidence="1" key="1">
    <citation type="submission" date="2021-12" db="EMBL/GenBank/DDBJ databases">
        <authorList>
            <person name="Rodrigo-Torres L."/>
            <person name="Arahal R. D."/>
            <person name="Lucena T."/>
        </authorList>
    </citation>
    <scope>NUCLEOTIDE SEQUENCE</scope>
    <source>
        <strain evidence="1">CECT 8267</strain>
    </source>
</reference>
<protein>
    <submittedName>
        <fullName evidence="1">Uncharacterized protein</fullName>
    </submittedName>
</protein>
<name>A0ABM9ABM6_9GAMM</name>
<evidence type="ECO:0000313" key="2">
    <source>
        <dbReference type="Proteomes" id="UP000838100"/>
    </source>
</evidence>
<sequence length="474" mass="53012">MLKALADLNMSATNAQRLLAGKQQLIKKDLPHKTAFAYQRKLSATGLQVVINKHRPPQSTSVSALAVESSNDSSEVSVRRSCPKCQKQVAKKAVECRHCGIFFAKFNAAQAVQQEQVPQNEQQIGQAVKAVDHPPLPWGKIIAAVVVLVVVYAGKLSLFNPPDFSLIGQSSKAQAAGKAVYQSNQLSNQKINMSAYLLVADYDALETELSALEMDYRKDIQWETAYYFSFLNLVEAGITFEMVNGWVAKTDSIYAYTARGAWFADKAMEARGSCLARCVTEQQFKDQTKYSRLAINDFNHVLQERPDMMPVYPLLIAISTARGVRVDRREVVDAAIEQNPGSYYVRSTYINKLEPRWGGSYSKMDGFAEEQQQYLAFNPKLYLLLGRSHADKAWYAKRDKQCQMGIEHMKAALEYGVTAGWAERIAWCYSGSNQPEPALEYINLSVALGETDENLRLQEVIQSQQGVAIFDRAL</sequence>
<accession>A0ABM9ABM6</accession>
<organism evidence="1 2">
    <name type="scientific">Sinobacterium norvegicum</name>
    <dbReference type="NCBI Taxonomy" id="1641715"/>
    <lineage>
        <taxon>Bacteria</taxon>
        <taxon>Pseudomonadati</taxon>
        <taxon>Pseudomonadota</taxon>
        <taxon>Gammaproteobacteria</taxon>
        <taxon>Cellvibrionales</taxon>
        <taxon>Spongiibacteraceae</taxon>
        <taxon>Sinobacterium</taxon>
    </lineage>
</organism>
<keyword evidence="2" id="KW-1185">Reference proteome</keyword>
<comment type="caution">
    <text evidence="1">The sequence shown here is derived from an EMBL/GenBank/DDBJ whole genome shotgun (WGS) entry which is preliminary data.</text>
</comment>
<evidence type="ECO:0000313" key="1">
    <source>
        <dbReference type="EMBL" id="CAH0990375.1"/>
    </source>
</evidence>
<gene>
    <name evidence="1" type="ORF">SIN8267_00467</name>
</gene>
<dbReference type="Proteomes" id="UP000838100">
    <property type="component" value="Unassembled WGS sequence"/>
</dbReference>
<dbReference type="EMBL" id="CAKLPX010000001">
    <property type="protein sequence ID" value="CAH0990375.1"/>
    <property type="molecule type" value="Genomic_DNA"/>
</dbReference>